<dbReference type="GO" id="GO:0003756">
    <property type="term" value="F:protein disulfide isomerase activity"/>
    <property type="evidence" value="ECO:0007669"/>
    <property type="project" value="TreeGrafter"/>
</dbReference>
<dbReference type="PROSITE" id="PS51352">
    <property type="entry name" value="THIOREDOXIN_2"/>
    <property type="match status" value="1"/>
</dbReference>
<evidence type="ECO:0000256" key="4">
    <source>
        <dbReference type="SAM" id="Phobius"/>
    </source>
</evidence>
<keyword evidence="4" id="KW-0472">Membrane</keyword>
<sequence length="751" mass="85723">MQVSLLRLATFFIYLTSMLAAKIPADSKGDDTKVVTPGDDNKKADKLILNKSIGFIDSLNKGSDSISKKEDNNEGNAIGIPPALTSADFDIVTSNQLTLVEFFSPYCSRCKQLAPIWEATYLKFKSEYPGLNIDMRQVNCVESGDLCNRENIQFYPNILLYAPSIDSKGNRIPKESRNIGNYPRNLDRTEENFIKYLKTSVAEYDSGANNLPSASNILNTDQVLNLLAGNINVPTFVAFFPSTKKEMRKSRFGRQCVDCVHYKQVWDNLSNKILSVAESGHVACLDSPKVCKKLGSLDEKNSAGLPKYVMFLPKSVGIIRFNYTGPVETDAMKVWVTKLFYNSRFETISATGLKNVMEHTELLAKKPIQHEFPLKNKVTVLFYYDGDTISEEDKAVLPYLLQTLQKSPFNVQLYTSKNPKLEKKVETMGKNLIDFINYDDSSSKYSFDKGMHVSTTLSSKPTILVFKDNSLIVDVYQSVAPEDLRIYERLEKFIERVQYPLYQELTGDLLPAYFSRDWKKKDYKIVVTFVETEDQKATNDELYQISVAAHEYHHLKKKYYYDKLLQDRQDKNDRVQKLKAANADSVKILETMRDEIPHFWDSDDVLFTFIDKPRAKKEFSDVRGWKINPDNYQVGDSIIISKDNRYYWDQDINGDQLKNDPKSMKQVLLSLLDPTLTSAKIQTKVVGSPYGGPLQFMDTVHDAGILGYLGVFIVLYLILFLLRKLRKRRRNNRSPAPPNLGILGQEIPKKD</sequence>
<dbReference type="RefSeq" id="XP_049262524.1">
    <property type="nucleotide sequence ID" value="XM_049408117.1"/>
</dbReference>
<feature type="chain" id="PRO_5035294592" description="Thioredoxin domain-containing protein" evidence="5">
    <location>
        <begin position="21"/>
        <end position="751"/>
    </location>
</feature>
<feature type="signal peptide" evidence="5">
    <location>
        <begin position="1"/>
        <end position="20"/>
    </location>
</feature>
<comment type="similarity">
    <text evidence="1">Belongs to the protein disulfide isomerase family.</text>
</comment>
<evidence type="ECO:0000259" key="6">
    <source>
        <dbReference type="PROSITE" id="PS51352"/>
    </source>
</evidence>
<dbReference type="OrthoDB" id="72053at2759"/>
<dbReference type="GO" id="GO:0006457">
    <property type="term" value="P:protein folding"/>
    <property type="evidence" value="ECO:0007669"/>
    <property type="project" value="TreeGrafter"/>
</dbReference>
<dbReference type="InterPro" id="IPR051063">
    <property type="entry name" value="PDI"/>
</dbReference>
<keyword evidence="4" id="KW-1133">Transmembrane helix</keyword>
<organism evidence="7 8">
    <name type="scientific">[Candida] subhashii</name>
    <dbReference type="NCBI Taxonomy" id="561895"/>
    <lineage>
        <taxon>Eukaryota</taxon>
        <taxon>Fungi</taxon>
        <taxon>Dikarya</taxon>
        <taxon>Ascomycota</taxon>
        <taxon>Saccharomycotina</taxon>
        <taxon>Pichiomycetes</taxon>
        <taxon>Debaryomycetaceae</taxon>
        <taxon>Spathaspora</taxon>
    </lineage>
</organism>
<dbReference type="AlphaFoldDB" id="A0A8J5QJN0"/>
<keyword evidence="4" id="KW-0812">Transmembrane</keyword>
<dbReference type="PANTHER" id="PTHR45672">
    <property type="entry name" value="PROTEIN DISULFIDE-ISOMERASE C17H9.14C-RELATED"/>
    <property type="match status" value="1"/>
</dbReference>
<reference evidence="7 8" key="1">
    <citation type="journal article" date="2021" name="DNA Res.">
        <title>Genome analysis of Candida subhashii reveals its hybrid nature and dual mitochondrial genome conformations.</title>
        <authorList>
            <person name="Mixao V."/>
            <person name="Hegedusova E."/>
            <person name="Saus E."/>
            <person name="Pryszcz L.P."/>
            <person name="Cillingova A."/>
            <person name="Nosek J."/>
            <person name="Gabaldon T."/>
        </authorList>
    </citation>
    <scope>NUCLEOTIDE SEQUENCE [LARGE SCALE GENOMIC DNA]</scope>
    <source>
        <strain evidence="7 8">CBS 10753</strain>
    </source>
</reference>
<evidence type="ECO:0000313" key="8">
    <source>
        <dbReference type="Proteomes" id="UP000694255"/>
    </source>
</evidence>
<keyword evidence="8" id="KW-1185">Reference proteome</keyword>
<keyword evidence="2 5" id="KW-0732">Signal</keyword>
<dbReference type="GeneID" id="73470985"/>
<accession>A0A8J5QJN0</accession>
<dbReference type="InterPro" id="IPR013766">
    <property type="entry name" value="Thioredoxin_domain"/>
</dbReference>
<evidence type="ECO:0000256" key="3">
    <source>
        <dbReference type="SAM" id="MobiDB-lite"/>
    </source>
</evidence>
<name>A0A8J5QJN0_9ASCO</name>
<gene>
    <name evidence="7" type="ORF">J8A68_004185</name>
</gene>
<feature type="domain" description="Thioredoxin" evidence="6">
    <location>
        <begin position="59"/>
        <end position="202"/>
    </location>
</feature>
<dbReference type="CDD" id="cd02961">
    <property type="entry name" value="PDI_a_family"/>
    <property type="match status" value="1"/>
</dbReference>
<dbReference type="EMBL" id="JAGSYN010000181">
    <property type="protein sequence ID" value="KAG7662291.1"/>
    <property type="molecule type" value="Genomic_DNA"/>
</dbReference>
<comment type="caution">
    <text evidence="7">The sequence shown here is derived from an EMBL/GenBank/DDBJ whole genome shotgun (WGS) entry which is preliminary data.</text>
</comment>
<proteinExistence type="inferred from homology"/>
<feature type="region of interest" description="Disordered" evidence="3">
    <location>
        <begin position="732"/>
        <end position="751"/>
    </location>
</feature>
<evidence type="ECO:0000256" key="1">
    <source>
        <dbReference type="ARBA" id="ARBA00006347"/>
    </source>
</evidence>
<evidence type="ECO:0000256" key="2">
    <source>
        <dbReference type="ARBA" id="ARBA00022729"/>
    </source>
</evidence>
<dbReference type="GO" id="GO:0005783">
    <property type="term" value="C:endoplasmic reticulum"/>
    <property type="evidence" value="ECO:0007669"/>
    <property type="project" value="TreeGrafter"/>
</dbReference>
<dbReference type="Proteomes" id="UP000694255">
    <property type="component" value="Unassembled WGS sequence"/>
</dbReference>
<dbReference type="Pfam" id="PF00085">
    <property type="entry name" value="Thioredoxin"/>
    <property type="match status" value="1"/>
</dbReference>
<evidence type="ECO:0000256" key="5">
    <source>
        <dbReference type="SAM" id="SignalP"/>
    </source>
</evidence>
<evidence type="ECO:0000313" key="7">
    <source>
        <dbReference type="EMBL" id="KAG7662291.1"/>
    </source>
</evidence>
<feature type="transmembrane region" description="Helical" evidence="4">
    <location>
        <begin position="705"/>
        <end position="722"/>
    </location>
</feature>
<dbReference type="PANTHER" id="PTHR45672:SF3">
    <property type="entry name" value="THIOREDOXIN DOMAIN-CONTAINING PROTEIN 5"/>
    <property type="match status" value="1"/>
</dbReference>
<protein>
    <recommendedName>
        <fullName evidence="6">Thioredoxin domain-containing protein</fullName>
    </recommendedName>
</protein>